<organism evidence="1">
    <name type="scientific">Hexamita inflata</name>
    <dbReference type="NCBI Taxonomy" id="28002"/>
    <lineage>
        <taxon>Eukaryota</taxon>
        <taxon>Metamonada</taxon>
        <taxon>Diplomonadida</taxon>
        <taxon>Hexamitidae</taxon>
        <taxon>Hexamitinae</taxon>
        <taxon>Hexamita</taxon>
    </lineage>
</organism>
<dbReference type="AlphaFoldDB" id="A0AA86PF09"/>
<keyword evidence="3" id="KW-1185">Reference proteome</keyword>
<evidence type="ECO:0000313" key="1">
    <source>
        <dbReference type="EMBL" id="CAI9934579.1"/>
    </source>
</evidence>
<dbReference type="Proteomes" id="UP001642409">
    <property type="component" value="Unassembled WGS sequence"/>
</dbReference>
<accession>A0AA86PF09</accession>
<sequence>MLKYKIFDYGSFKLLKLTSFPLRVNIKRSLNIWAIKKWKRWLQLTQGSWRDNGSRSCLILGLSEVIEVIDLNQPLYLTIKLTFKYVGIELFDHGCIRIK</sequence>
<protein>
    <submittedName>
        <fullName evidence="2">Hypothetical_protein</fullName>
    </submittedName>
</protein>
<name>A0AA86PF09_9EUKA</name>
<evidence type="ECO:0000313" key="2">
    <source>
        <dbReference type="EMBL" id="CAL6089203.1"/>
    </source>
</evidence>
<reference evidence="2 3" key="2">
    <citation type="submission" date="2024-07" db="EMBL/GenBank/DDBJ databases">
        <authorList>
            <person name="Akdeniz Z."/>
        </authorList>
    </citation>
    <scope>NUCLEOTIDE SEQUENCE [LARGE SCALE GENOMIC DNA]</scope>
</reference>
<dbReference type="EMBL" id="CATOUU010000574">
    <property type="protein sequence ID" value="CAI9934579.1"/>
    <property type="molecule type" value="Genomic_DNA"/>
</dbReference>
<evidence type="ECO:0000313" key="3">
    <source>
        <dbReference type="Proteomes" id="UP001642409"/>
    </source>
</evidence>
<comment type="caution">
    <text evidence="1">The sequence shown here is derived from an EMBL/GenBank/DDBJ whole genome shotgun (WGS) entry which is preliminary data.</text>
</comment>
<proteinExistence type="predicted"/>
<reference evidence="1" key="1">
    <citation type="submission" date="2023-06" db="EMBL/GenBank/DDBJ databases">
        <authorList>
            <person name="Kurt Z."/>
        </authorList>
    </citation>
    <scope>NUCLEOTIDE SEQUENCE</scope>
</reference>
<gene>
    <name evidence="1" type="ORF">HINF_LOCUS22224</name>
    <name evidence="2" type="ORF">HINF_LOCUS64688</name>
</gene>
<dbReference type="EMBL" id="CAXDID020000417">
    <property type="protein sequence ID" value="CAL6089203.1"/>
    <property type="molecule type" value="Genomic_DNA"/>
</dbReference>